<dbReference type="InterPro" id="IPR045055">
    <property type="entry name" value="DNA2/NAM7-like"/>
</dbReference>
<evidence type="ECO:0000256" key="1">
    <source>
        <dbReference type="SAM" id="Coils"/>
    </source>
</evidence>
<keyword evidence="1" id="KW-0175">Coiled coil</keyword>
<evidence type="ECO:0000313" key="3">
    <source>
        <dbReference type="Proteomes" id="UP001221413"/>
    </source>
</evidence>
<sequence>MPPPSGAGPSNGWRTPAKMPKWATQLKADNAGTVGAGSCWSVPIKAMRFPQLGEEYKGIFYMRLVFLRISEGRYLISIQSTNCVQSTNWTEGHPEMCINMPQAAIKSYKVNRHSISFEYNPEACEKFIPTELERRRSGDGEPAKLCQIYDSMVAQRSMELFFDLTSTAEGPPPSLESIGDLFEMVQGKILEPPGTETWPGPDLNFLEMMFRSESLYLDVMRDAIIGEELAHEVAIIDFSAYTVGLSLNRDGTVRVWPQAYCSAFKERLGKEAPYASFTITKEARTDEEFTLKGYESCPMNRSQPLDLIVGSLSQSEKDIITGSRPGEFKSTSRRSNPAIDPRDLIYGNYDADLGWQAPPAVRLHFWGPSVKLDKAQQRAIDYCLGIDNRFHSSVALLQGESGTGKTCTMATMITAAYTAYAKRFKQHTGEIILVVTPTDESLVKIFDETRRRLLDHEDGKKAKLVLLPSPQLDDVLNHEDLFGIKDFTPDDIIKDSVDKVEDFSWDTPASPKRSPTQNIAFATTTTIFNYRRLSRHWKPRLLFFDQAEAAREIETLGVFGMFHKTITRWVMSGRPKAEMPLSERENLFMGMSLFERLVQKGWRAFELRIKYMDMTREEAEMQQLRNLLTNSRKRRKMAEDS</sequence>
<feature type="coiled-coil region" evidence="1">
    <location>
        <begin position="614"/>
        <end position="641"/>
    </location>
</feature>
<proteinExistence type="predicted"/>
<gene>
    <name evidence="2" type="ORF">Dda_8978</name>
</gene>
<dbReference type="Gene3D" id="3.40.50.300">
    <property type="entry name" value="P-loop containing nucleotide triphosphate hydrolases"/>
    <property type="match status" value="1"/>
</dbReference>
<organism evidence="2 3">
    <name type="scientific">Drechslerella dactyloides</name>
    <name type="common">Nematode-trapping fungus</name>
    <name type="synonym">Arthrobotrys dactyloides</name>
    <dbReference type="NCBI Taxonomy" id="74499"/>
    <lineage>
        <taxon>Eukaryota</taxon>
        <taxon>Fungi</taxon>
        <taxon>Dikarya</taxon>
        <taxon>Ascomycota</taxon>
        <taxon>Pezizomycotina</taxon>
        <taxon>Orbiliomycetes</taxon>
        <taxon>Orbiliales</taxon>
        <taxon>Orbiliaceae</taxon>
        <taxon>Drechslerella</taxon>
    </lineage>
</organism>
<dbReference type="Proteomes" id="UP001221413">
    <property type="component" value="Unassembled WGS sequence"/>
</dbReference>
<protein>
    <submittedName>
        <fullName evidence="2">Uncharacterized protein</fullName>
    </submittedName>
</protein>
<dbReference type="PANTHER" id="PTHR10887">
    <property type="entry name" value="DNA2/NAM7 HELICASE FAMILY"/>
    <property type="match status" value="1"/>
</dbReference>
<dbReference type="GO" id="GO:0001147">
    <property type="term" value="F:transcription termination site sequence-specific DNA binding"/>
    <property type="evidence" value="ECO:0007669"/>
    <property type="project" value="TreeGrafter"/>
</dbReference>
<keyword evidence="3" id="KW-1185">Reference proteome</keyword>
<dbReference type="AlphaFoldDB" id="A0AAD6IPP9"/>
<reference evidence="2" key="1">
    <citation type="submission" date="2023-01" db="EMBL/GenBank/DDBJ databases">
        <title>The chitinases involved in constricting ring structure development in the nematode-trapping fungus Drechslerella dactyloides.</title>
        <authorList>
            <person name="Wang R."/>
            <person name="Zhang L."/>
            <person name="Tang P."/>
            <person name="Li S."/>
            <person name="Liang L."/>
        </authorList>
    </citation>
    <scope>NUCLEOTIDE SEQUENCE</scope>
    <source>
        <strain evidence="2">YMF1.00031</strain>
    </source>
</reference>
<dbReference type="InterPro" id="IPR027417">
    <property type="entry name" value="P-loop_NTPase"/>
</dbReference>
<evidence type="ECO:0000313" key="2">
    <source>
        <dbReference type="EMBL" id="KAJ6256143.1"/>
    </source>
</evidence>
<dbReference type="SUPFAM" id="SSF52540">
    <property type="entry name" value="P-loop containing nucleoside triphosphate hydrolases"/>
    <property type="match status" value="2"/>
</dbReference>
<dbReference type="GO" id="GO:0016604">
    <property type="term" value="C:nuclear body"/>
    <property type="evidence" value="ECO:0007669"/>
    <property type="project" value="TreeGrafter"/>
</dbReference>
<dbReference type="GO" id="GO:0006369">
    <property type="term" value="P:termination of RNA polymerase II transcription"/>
    <property type="evidence" value="ECO:0007669"/>
    <property type="project" value="TreeGrafter"/>
</dbReference>
<comment type="caution">
    <text evidence="2">The sequence shown here is derived from an EMBL/GenBank/DDBJ whole genome shotgun (WGS) entry which is preliminary data.</text>
</comment>
<dbReference type="PANTHER" id="PTHR10887:SF495">
    <property type="entry name" value="HELICASE SENATAXIN ISOFORM X1-RELATED"/>
    <property type="match status" value="1"/>
</dbReference>
<name>A0AAD6IPP9_DREDA</name>
<accession>A0AAD6IPP9</accession>
<dbReference type="EMBL" id="JAQGDS010000014">
    <property type="protein sequence ID" value="KAJ6256143.1"/>
    <property type="molecule type" value="Genomic_DNA"/>
</dbReference>